<evidence type="ECO:0000256" key="1">
    <source>
        <dbReference type="ARBA" id="ARBA00004141"/>
    </source>
</evidence>
<dbReference type="HOGENOM" id="CLU_2433146_0_0_1"/>
<dbReference type="PROSITE" id="PS50999">
    <property type="entry name" value="COX2_TM"/>
    <property type="match status" value="1"/>
</dbReference>
<dbReference type="RefSeq" id="XP_009016761.1">
    <property type="nucleotide sequence ID" value="XM_009018513.1"/>
</dbReference>
<evidence type="ECO:0000256" key="5">
    <source>
        <dbReference type="ARBA" id="ARBA00023136"/>
    </source>
</evidence>
<dbReference type="Proteomes" id="UP000015101">
    <property type="component" value="Unassembled WGS sequence"/>
</dbReference>
<evidence type="ECO:0000313" key="10">
    <source>
        <dbReference type="EMBL" id="ESO05141.1"/>
    </source>
</evidence>
<evidence type="ECO:0000256" key="2">
    <source>
        <dbReference type="ARBA" id="ARBA00007866"/>
    </source>
</evidence>
<dbReference type="GO" id="GO:0016020">
    <property type="term" value="C:membrane"/>
    <property type="evidence" value="ECO:0007669"/>
    <property type="project" value="UniProtKB-SubCell"/>
</dbReference>
<evidence type="ECO:0000256" key="3">
    <source>
        <dbReference type="ARBA" id="ARBA00015946"/>
    </source>
</evidence>
<gene>
    <name evidence="11" type="primary">20217365</name>
    <name evidence="10" type="ORF">HELRODRAFT_92468</name>
</gene>
<dbReference type="InterPro" id="IPR011759">
    <property type="entry name" value="Cyt_c_oxidase_su2_TM_dom"/>
</dbReference>
<sequence>TIFPAIVLVFLALPSIRLLYLIDESFNPFILITKKDMVYCLTIDKIIFITIVTRLIFTPILFIIYAMTLLNKSQRHWNFILYVWGRKRYTN</sequence>
<dbReference type="EnsemblMetazoa" id="HelroT92468">
    <property type="protein sequence ID" value="HelroP92468"/>
    <property type="gene ID" value="HelroG92468"/>
</dbReference>
<dbReference type="InParanoid" id="T1G8G8"/>
<dbReference type="GeneID" id="20217365"/>
<reference evidence="12" key="1">
    <citation type="submission" date="2012-12" db="EMBL/GenBank/DDBJ databases">
        <authorList>
            <person name="Hellsten U."/>
            <person name="Grimwood J."/>
            <person name="Chapman J.A."/>
            <person name="Shapiro H."/>
            <person name="Aerts A."/>
            <person name="Otillar R.P."/>
            <person name="Terry A.Y."/>
            <person name="Boore J.L."/>
            <person name="Simakov O."/>
            <person name="Marletaz F."/>
            <person name="Cho S.-J."/>
            <person name="Edsinger-Gonzales E."/>
            <person name="Havlak P."/>
            <person name="Kuo D.-H."/>
            <person name="Larsson T."/>
            <person name="Lv J."/>
            <person name="Arendt D."/>
            <person name="Savage R."/>
            <person name="Osoegawa K."/>
            <person name="de Jong P."/>
            <person name="Lindberg D.R."/>
            <person name="Seaver E.C."/>
            <person name="Weisblat D.A."/>
            <person name="Putnam N.H."/>
            <person name="Grigoriev I.V."/>
            <person name="Rokhsar D.S."/>
        </authorList>
    </citation>
    <scope>NUCLEOTIDE SEQUENCE</scope>
</reference>
<comment type="catalytic activity">
    <reaction evidence="7">
        <text>4 Fe(II)-[cytochrome c] + O2 + 8 H(+)(in) = 4 Fe(III)-[cytochrome c] + 2 H2O + 4 H(+)(out)</text>
        <dbReference type="Rhea" id="RHEA:11436"/>
        <dbReference type="Rhea" id="RHEA-COMP:10350"/>
        <dbReference type="Rhea" id="RHEA-COMP:14399"/>
        <dbReference type="ChEBI" id="CHEBI:15377"/>
        <dbReference type="ChEBI" id="CHEBI:15378"/>
        <dbReference type="ChEBI" id="CHEBI:15379"/>
        <dbReference type="ChEBI" id="CHEBI:29033"/>
        <dbReference type="ChEBI" id="CHEBI:29034"/>
        <dbReference type="EC" id="7.1.1.9"/>
    </reaction>
    <physiologicalReaction direction="left-to-right" evidence="7">
        <dbReference type="Rhea" id="RHEA:11437"/>
    </physiologicalReaction>
</comment>
<protein>
    <recommendedName>
        <fullName evidence="3">Cytochrome c oxidase subunit 2</fullName>
    </recommendedName>
    <alternativeName>
        <fullName evidence="6">Cytochrome c oxidase polypeptide II</fullName>
    </alternativeName>
</protein>
<dbReference type="GO" id="GO:0004129">
    <property type="term" value="F:cytochrome-c oxidase activity"/>
    <property type="evidence" value="ECO:0007669"/>
    <property type="project" value="UniProtKB-EC"/>
</dbReference>
<dbReference type="GO" id="GO:0022900">
    <property type="term" value="P:electron transport chain"/>
    <property type="evidence" value="ECO:0007669"/>
    <property type="project" value="InterPro"/>
</dbReference>
<dbReference type="Gene3D" id="1.10.287.90">
    <property type="match status" value="1"/>
</dbReference>
<dbReference type="AlphaFoldDB" id="T1G8G8"/>
<dbReference type="CTD" id="20217365"/>
<dbReference type="KEGG" id="hro:HELRODRAFT_92468"/>
<feature type="transmembrane region" description="Helical" evidence="8">
    <location>
        <begin position="45"/>
        <end position="70"/>
    </location>
</feature>
<keyword evidence="12" id="KW-1185">Reference proteome</keyword>
<proteinExistence type="inferred from homology"/>
<evidence type="ECO:0000259" key="9">
    <source>
        <dbReference type="PROSITE" id="PS50999"/>
    </source>
</evidence>
<reference evidence="10 12" key="2">
    <citation type="journal article" date="2013" name="Nature">
        <title>Insights into bilaterian evolution from three spiralian genomes.</title>
        <authorList>
            <person name="Simakov O."/>
            <person name="Marletaz F."/>
            <person name="Cho S.J."/>
            <person name="Edsinger-Gonzales E."/>
            <person name="Havlak P."/>
            <person name="Hellsten U."/>
            <person name="Kuo D.H."/>
            <person name="Larsson T."/>
            <person name="Lv J."/>
            <person name="Arendt D."/>
            <person name="Savage R."/>
            <person name="Osoegawa K."/>
            <person name="de Jong P."/>
            <person name="Grimwood J."/>
            <person name="Chapman J.A."/>
            <person name="Shapiro H."/>
            <person name="Aerts A."/>
            <person name="Otillar R.P."/>
            <person name="Terry A.Y."/>
            <person name="Boore J.L."/>
            <person name="Grigoriev I.V."/>
            <person name="Lindberg D.R."/>
            <person name="Seaver E.C."/>
            <person name="Weisblat D.A."/>
            <person name="Putnam N.H."/>
            <person name="Rokhsar D.S."/>
        </authorList>
    </citation>
    <scope>NUCLEOTIDE SEQUENCE</scope>
</reference>
<keyword evidence="4 8" id="KW-0812">Transmembrane</keyword>
<dbReference type="SUPFAM" id="SSF81464">
    <property type="entry name" value="Cytochrome c oxidase subunit II-like, transmembrane region"/>
    <property type="match status" value="1"/>
</dbReference>
<organism evidence="11 12">
    <name type="scientific">Helobdella robusta</name>
    <name type="common">Californian leech</name>
    <dbReference type="NCBI Taxonomy" id="6412"/>
    <lineage>
        <taxon>Eukaryota</taxon>
        <taxon>Metazoa</taxon>
        <taxon>Spiralia</taxon>
        <taxon>Lophotrochozoa</taxon>
        <taxon>Annelida</taxon>
        <taxon>Clitellata</taxon>
        <taxon>Hirudinea</taxon>
        <taxon>Rhynchobdellida</taxon>
        <taxon>Glossiphoniidae</taxon>
        <taxon>Helobdella</taxon>
    </lineage>
</organism>
<dbReference type="OrthoDB" id="539285at2759"/>
<evidence type="ECO:0000256" key="7">
    <source>
        <dbReference type="ARBA" id="ARBA00049512"/>
    </source>
</evidence>
<comment type="similarity">
    <text evidence="2">Belongs to the cytochrome c oxidase subunit 2 family.</text>
</comment>
<evidence type="ECO:0000256" key="8">
    <source>
        <dbReference type="SAM" id="Phobius"/>
    </source>
</evidence>
<dbReference type="InterPro" id="IPR036257">
    <property type="entry name" value="Cyt_c_oxidase_su2_TM_sf"/>
</dbReference>
<name>T1G8G8_HELRO</name>
<comment type="subcellular location">
    <subcellularLocation>
        <location evidence="1">Membrane</location>
        <topology evidence="1">Multi-pass membrane protein</topology>
    </subcellularLocation>
</comment>
<evidence type="ECO:0000256" key="6">
    <source>
        <dbReference type="ARBA" id="ARBA00031389"/>
    </source>
</evidence>
<evidence type="ECO:0000256" key="4">
    <source>
        <dbReference type="ARBA" id="ARBA00022692"/>
    </source>
</evidence>
<keyword evidence="5 8" id="KW-0472">Membrane</keyword>
<dbReference type="EMBL" id="AMQM01009415">
    <property type="status" value="NOT_ANNOTATED_CDS"/>
    <property type="molecule type" value="Genomic_DNA"/>
</dbReference>
<feature type="domain" description="Cytochrome oxidase subunit II transmembrane region profile" evidence="9">
    <location>
        <begin position="1"/>
        <end position="26"/>
    </location>
</feature>
<reference evidence="11" key="3">
    <citation type="submission" date="2015-06" db="UniProtKB">
        <authorList>
            <consortium name="EnsemblMetazoa"/>
        </authorList>
    </citation>
    <scope>IDENTIFICATION</scope>
</reference>
<keyword evidence="8" id="KW-1133">Transmembrane helix</keyword>
<accession>T1G8G8</accession>
<evidence type="ECO:0000313" key="12">
    <source>
        <dbReference type="Proteomes" id="UP000015101"/>
    </source>
</evidence>
<dbReference type="EMBL" id="KB096390">
    <property type="protein sequence ID" value="ESO05141.1"/>
    <property type="molecule type" value="Genomic_DNA"/>
</dbReference>
<evidence type="ECO:0000313" key="11">
    <source>
        <dbReference type="EnsemblMetazoa" id="HelroP92468"/>
    </source>
</evidence>